<evidence type="ECO:0000256" key="2">
    <source>
        <dbReference type="ARBA" id="ARBA00008711"/>
    </source>
</evidence>
<reference evidence="10 11" key="1">
    <citation type="submission" date="2019-11" db="EMBL/GenBank/DDBJ databases">
        <authorList>
            <person name="Dong K."/>
        </authorList>
    </citation>
    <scope>NUCLEOTIDE SEQUENCE [LARGE SCALE GENOMIC DNA]</scope>
    <source>
        <strain evidence="10 11">DK608</strain>
    </source>
</reference>
<comment type="catalytic activity">
    <reaction evidence="1">
        <text>a 4-O-methyl-thymidine in DNA + L-cysteinyl-[protein] = a thymidine in DNA + S-methyl-L-cysteinyl-[protein]</text>
        <dbReference type="Rhea" id="RHEA:53428"/>
        <dbReference type="Rhea" id="RHEA-COMP:10131"/>
        <dbReference type="Rhea" id="RHEA-COMP:10132"/>
        <dbReference type="Rhea" id="RHEA-COMP:13555"/>
        <dbReference type="Rhea" id="RHEA-COMP:13556"/>
        <dbReference type="ChEBI" id="CHEBI:29950"/>
        <dbReference type="ChEBI" id="CHEBI:82612"/>
        <dbReference type="ChEBI" id="CHEBI:137386"/>
        <dbReference type="ChEBI" id="CHEBI:137387"/>
        <dbReference type="EC" id="2.1.1.63"/>
    </reaction>
</comment>
<organism evidence="10 11">
    <name type="scientific">Paracoccus shanxieyensis</name>
    <dbReference type="NCBI Taxonomy" id="2675752"/>
    <lineage>
        <taxon>Bacteria</taxon>
        <taxon>Pseudomonadati</taxon>
        <taxon>Pseudomonadota</taxon>
        <taxon>Alphaproteobacteria</taxon>
        <taxon>Rhodobacterales</taxon>
        <taxon>Paracoccaceae</taxon>
        <taxon>Paracoccus</taxon>
    </lineage>
</organism>
<keyword evidence="11" id="KW-1185">Reference proteome</keyword>
<evidence type="ECO:0000259" key="9">
    <source>
        <dbReference type="Pfam" id="PF01035"/>
    </source>
</evidence>
<dbReference type="CDD" id="cd06445">
    <property type="entry name" value="ATase"/>
    <property type="match status" value="1"/>
</dbReference>
<evidence type="ECO:0000313" key="11">
    <source>
        <dbReference type="Proteomes" id="UP000478740"/>
    </source>
</evidence>
<keyword evidence="7" id="KW-0234">DNA repair</keyword>
<dbReference type="SUPFAM" id="SSF53155">
    <property type="entry name" value="Methylated DNA-protein cysteine methyltransferase domain"/>
    <property type="match status" value="1"/>
</dbReference>
<accession>A0A6L6IVP3</accession>
<dbReference type="GO" id="GO:0003908">
    <property type="term" value="F:methylated-DNA-[protein]-cysteine S-methyltransferase activity"/>
    <property type="evidence" value="ECO:0007669"/>
    <property type="project" value="UniProtKB-EC"/>
</dbReference>
<dbReference type="Pfam" id="PF01035">
    <property type="entry name" value="DNA_binding_1"/>
    <property type="match status" value="1"/>
</dbReference>
<dbReference type="SUPFAM" id="SSF46767">
    <property type="entry name" value="Methylated DNA-protein cysteine methyltransferase, C-terminal domain"/>
    <property type="match status" value="1"/>
</dbReference>
<dbReference type="PANTHER" id="PTHR10815">
    <property type="entry name" value="METHYLATED-DNA--PROTEIN-CYSTEINE METHYLTRANSFERASE"/>
    <property type="match status" value="1"/>
</dbReference>
<evidence type="ECO:0000256" key="1">
    <source>
        <dbReference type="ARBA" id="ARBA00001286"/>
    </source>
</evidence>
<protein>
    <recommendedName>
        <fullName evidence="3">methylated-DNA--[protein]-cysteine S-methyltransferase</fullName>
        <ecNumber evidence="3">2.1.1.63</ecNumber>
    </recommendedName>
</protein>
<dbReference type="InterPro" id="IPR036217">
    <property type="entry name" value="MethylDNA_cys_MeTrfase_DNAb"/>
</dbReference>
<keyword evidence="6" id="KW-0227">DNA damage</keyword>
<dbReference type="NCBIfam" id="TIGR00589">
    <property type="entry name" value="ogt"/>
    <property type="match status" value="1"/>
</dbReference>
<keyword evidence="5 10" id="KW-0808">Transferase</keyword>
<dbReference type="Gene3D" id="1.10.10.10">
    <property type="entry name" value="Winged helix-like DNA-binding domain superfamily/Winged helix DNA-binding domain"/>
    <property type="match status" value="1"/>
</dbReference>
<evidence type="ECO:0000256" key="5">
    <source>
        <dbReference type="ARBA" id="ARBA00022679"/>
    </source>
</evidence>
<evidence type="ECO:0000256" key="6">
    <source>
        <dbReference type="ARBA" id="ARBA00022763"/>
    </source>
</evidence>
<dbReference type="GO" id="GO:0006281">
    <property type="term" value="P:DNA repair"/>
    <property type="evidence" value="ECO:0007669"/>
    <property type="project" value="UniProtKB-KW"/>
</dbReference>
<evidence type="ECO:0000256" key="7">
    <source>
        <dbReference type="ARBA" id="ARBA00023204"/>
    </source>
</evidence>
<dbReference type="InterPro" id="IPR014048">
    <property type="entry name" value="MethylDNA_cys_MeTrfase_DNA-bd"/>
</dbReference>
<dbReference type="AlphaFoldDB" id="A0A6L6IVP3"/>
<comment type="similarity">
    <text evidence="2">Belongs to the MGMT family.</text>
</comment>
<comment type="caution">
    <text evidence="10">The sequence shown here is derived from an EMBL/GenBank/DDBJ whole genome shotgun (WGS) entry which is preliminary data.</text>
</comment>
<feature type="domain" description="Methylated-DNA-[protein]-cysteine S-methyltransferase DNA binding" evidence="9">
    <location>
        <begin position="103"/>
        <end position="183"/>
    </location>
</feature>
<dbReference type="FunFam" id="1.10.10.10:FF:000214">
    <property type="entry name" value="Methylated-DNA--protein-cysteine methyltransferase"/>
    <property type="match status" value="1"/>
</dbReference>
<evidence type="ECO:0000256" key="4">
    <source>
        <dbReference type="ARBA" id="ARBA00022603"/>
    </source>
</evidence>
<dbReference type="Proteomes" id="UP000478740">
    <property type="component" value="Unassembled WGS sequence"/>
</dbReference>
<evidence type="ECO:0000313" key="10">
    <source>
        <dbReference type="EMBL" id="MTH64565.1"/>
    </source>
</evidence>
<gene>
    <name evidence="10" type="ORF">GL284_09805</name>
</gene>
<dbReference type="EC" id="2.1.1.63" evidence="3"/>
<name>A0A6L6IVP3_9RHOB</name>
<dbReference type="PANTHER" id="PTHR10815:SF13">
    <property type="entry name" value="METHYLATED-DNA--PROTEIN-CYSTEINE METHYLTRANSFERASE"/>
    <property type="match status" value="1"/>
</dbReference>
<evidence type="ECO:0000256" key="8">
    <source>
        <dbReference type="ARBA" id="ARBA00049348"/>
    </source>
</evidence>
<dbReference type="EMBL" id="WMII01000008">
    <property type="protein sequence ID" value="MTH64565.1"/>
    <property type="molecule type" value="Genomic_DNA"/>
</dbReference>
<proteinExistence type="inferred from homology"/>
<evidence type="ECO:0000256" key="3">
    <source>
        <dbReference type="ARBA" id="ARBA00011918"/>
    </source>
</evidence>
<sequence>MEFTDRRPSRLRIAVTSDPKDGAGDLAHGTFASPIGGLVALGTADALWGLGIVGRFSAPQVLGDLSARWPHARLTEAPDRLAPMIDALLQDAGQITLRLTGTAFQMQVWHGLLQIPAGQIFSYAGLAQRIGRPTALRAVGTAVGQNPISWIVPCHRVTRADGSIGNYHWGEAAKRALLAREGAVLAPQSIAAM</sequence>
<dbReference type="InterPro" id="IPR036388">
    <property type="entry name" value="WH-like_DNA-bd_sf"/>
</dbReference>
<comment type="catalytic activity">
    <reaction evidence="8">
        <text>a 6-O-methyl-2'-deoxyguanosine in DNA + L-cysteinyl-[protein] = S-methyl-L-cysteinyl-[protein] + a 2'-deoxyguanosine in DNA</text>
        <dbReference type="Rhea" id="RHEA:24000"/>
        <dbReference type="Rhea" id="RHEA-COMP:10131"/>
        <dbReference type="Rhea" id="RHEA-COMP:10132"/>
        <dbReference type="Rhea" id="RHEA-COMP:11367"/>
        <dbReference type="Rhea" id="RHEA-COMP:11368"/>
        <dbReference type="ChEBI" id="CHEBI:29950"/>
        <dbReference type="ChEBI" id="CHEBI:82612"/>
        <dbReference type="ChEBI" id="CHEBI:85445"/>
        <dbReference type="ChEBI" id="CHEBI:85448"/>
        <dbReference type="EC" id="2.1.1.63"/>
    </reaction>
</comment>
<dbReference type="GO" id="GO:0032259">
    <property type="term" value="P:methylation"/>
    <property type="evidence" value="ECO:0007669"/>
    <property type="project" value="UniProtKB-KW"/>
</dbReference>
<dbReference type="InterPro" id="IPR036631">
    <property type="entry name" value="MGMT_N_sf"/>
</dbReference>
<keyword evidence="4 10" id="KW-0489">Methyltransferase</keyword>